<evidence type="ECO:0000256" key="12">
    <source>
        <dbReference type="PROSITE-ProRule" id="PRU00560"/>
    </source>
</evidence>
<keyword evidence="4 12" id="KW-0347">Helicase</keyword>
<comment type="catalytic activity">
    <reaction evidence="8">
        <text>Couples ATP hydrolysis with the unwinding of duplex DNA by translocating in the 3'-5' direction.</text>
        <dbReference type="EC" id="5.6.2.4"/>
    </reaction>
</comment>
<dbReference type="Pfam" id="PF00580">
    <property type="entry name" value="UvrD-helicase"/>
    <property type="match status" value="1"/>
</dbReference>
<dbReference type="Proteomes" id="UP000321224">
    <property type="component" value="Unassembled WGS sequence"/>
</dbReference>
<keyword evidence="6" id="KW-0238">DNA-binding</keyword>
<evidence type="ECO:0000313" key="17">
    <source>
        <dbReference type="Proteomes" id="UP000321224"/>
    </source>
</evidence>
<dbReference type="Gene3D" id="1.10.10.160">
    <property type="match status" value="1"/>
</dbReference>
<dbReference type="PROSITE" id="PS51198">
    <property type="entry name" value="UVRD_HELICASE_ATP_BIND"/>
    <property type="match status" value="1"/>
</dbReference>
<dbReference type="GO" id="GO:0003677">
    <property type="term" value="F:DNA binding"/>
    <property type="evidence" value="ECO:0007669"/>
    <property type="project" value="UniProtKB-KW"/>
</dbReference>
<evidence type="ECO:0000256" key="7">
    <source>
        <dbReference type="ARBA" id="ARBA00023235"/>
    </source>
</evidence>
<dbReference type="InterPro" id="IPR014017">
    <property type="entry name" value="DNA_helicase_UvrD-like_C"/>
</dbReference>
<evidence type="ECO:0000259" key="14">
    <source>
        <dbReference type="PROSITE" id="PS51198"/>
    </source>
</evidence>
<comment type="catalytic activity">
    <reaction evidence="11">
        <text>ATP + H2O = ADP + phosphate + H(+)</text>
        <dbReference type="Rhea" id="RHEA:13065"/>
        <dbReference type="ChEBI" id="CHEBI:15377"/>
        <dbReference type="ChEBI" id="CHEBI:15378"/>
        <dbReference type="ChEBI" id="CHEBI:30616"/>
        <dbReference type="ChEBI" id="CHEBI:43474"/>
        <dbReference type="ChEBI" id="CHEBI:456216"/>
        <dbReference type="EC" id="5.6.2.4"/>
    </reaction>
</comment>
<dbReference type="Gene3D" id="1.10.486.10">
    <property type="entry name" value="PCRA, domain 4"/>
    <property type="match status" value="1"/>
</dbReference>
<comment type="caution">
    <text evidence="16">The sequence shown here is derived from an EMBL/GenBank/DDBJ whole genome shotgun (WGS) entry which is preliminary data.</text>
</comment>
<feature type="domain" description="UvrD-like helicase C-terminal" evidence="15">
    <location>
        <begin position="345"/>
        <end position="624"/>
    </location>
</feature>
<evidence type="ECO:0000256" key="10">
    <source>
        <dbReference type="ARBA" id="ARBA00034923"/>
    </source>
</evidence>
<dbReference type="InterPro" id="IPR013986">
    <property type="entry name" value="DExx_box_DNA_helicase_dom_sf"/>
</dbReference>
<keyword evidence="7" id="KW-0413">Isomerase</keyword>
<sequence>MKYTQGALAADTTGSTSGDAPDSPRQPVVPRTNARRAPERLGKKESRTNESKGIPAPRAMDLSKLNPPQREAVVTLEGPLLVLAGAGSGKTRVITHRIVHLLNERPGLIMARNILAVTFTNKAATEMKERLVHMAGPRAQGVLVCTFHAFGAEMLREDIHRLGWPKKFAIADMGDQLANIRRAMREHKIDDRSFDARKVLNLISKAKNSGKAPEPKPEGIGDDYDLITHMVYPDYQLSLKAQGSVDFDDLLLLPARLLREHPDLYEKYTKRFRYLLVDEFQDTNTAQLELLKLLAGRSRNVCAVGDDDQCIYSWRGAEVRNILDFDRLFPGGKEVRLEQNYRSVQTVLDAANAVIARNPERKAKQMWTDRKGGTKVKVVTCPNDEEEARFVAHEIQKHMALGISADDIAVLYRTNGQSRPIEEMLREKNIGYEVVGGSEFFDRREVKDVIAYFKVIVNKLDEISLLRIVNVPSRGIGDVTMERLNVHARGEGVTLWTVMKKATDYEDLPPGAGARVMEFVDLVERYRAAYEHGQLANVTRKLLEEIGFREATRAHATSATAADKKLKGVDGVLNSLENFEKREGPKASLPTYLNRLSLDTRQEEEEVPGANRRVTLMTVHASKGLEYRLVFFIGMEEDLMPHGGMQGEAQNLEEERRLCYVGITRAKEVLYLTRAATRVKRGKEVPRTPSRFLEDLPPEVIEVVELDAPRQGPPTTEEKNFFANLKERFKKPAIPGAPPGGTGPSGGAAR</sequence>
<evidence type="ECO:0000256" key="6">
    <source>
        <dbReference type="ARBA" id="ARBA00023125"/>
    </source>
</evidence>
<evidence type="ECO:0000256" key="9">
    <source>
        <dbReference type="ARBA" id="ARBA00034808"/>
    </source>
</evidence>
<proteinExistence type="inferred from homology"/>
<dbReference type="PROSITE" id="PS51217">
    <property type="entry name" value="UVRD_HELICASE_CTER"/>
    <property type="match status" value="1"/>
</dbReference>
<gene>
    <name evidence="16" type="primary">rep</name>
    <name evidence="16" type="ORF">MVI01_62410</name>
</gene>
<reference evidence="16 17" key="1">
    <citation type="submission" date="2019-07" db="EMBL/GenBank/DDBJ databases">
        <title>Whole genome shotgun sequence of Myxococcus virescens NBRC 100334.</title>
        <authorList>
            <person name="Hosoyama A."/>
            <person name="Uohara A."/>
            <person name="Ohji S."/>
            <person name="Ichikawa N."/>
        </authorList>
    </citation>
    <scope>NUCLEOTIDE SEQUENCE [LARGE SCALE GENOMIC DNA]</scope>
    <source>
        <strain evidence="16 17">NBRC 100334</strain>
    </source>
</reference>
<dbReference type="InterPro" id="IPR000212">
    <property type="entry name" value="DNA_helicase_UvrD/REP"/>
</dbReference>
<feature type="binding site" evidence="12">
    <location>
        <begin position="84"/>
        <end position="91"/>
    </location>
    <ligand>
        <name>ATP</name>
        <dbReference type="ChEBI" id="CHEBI:30616"/>
    </ligand>
</feature>
<feature type="region of interest" description="Disordered" evidence="13">
    <location>
        <begin position="728"/>
        <end position="750"/>
    </location>
</feature>
<evidence type="ECO:0000256" key="5">
    <source>
        <dbReference type="ARBA" id="ARBA00022840"/>
    </source>
</evidence>
<dbReference type="GO" id="GO:0000725">
    <property type="term" value="P:recombinational repair"/>
    <property type="evidence" value="ECO:0007669"/>
    <property type="project" value="TreeGrafter"/>
</dbReference>
<dbReference type="InterPro" id="IPR014016">
    <property type="entry name" value="UvrD-like_ATP-bd"/>
</dbReference>
<dbReference type="InterPro" id="IPR027417">
    <property type="entry name" value="P-loop_NTPase"/>
</dbReference>
<dbReference type="Gene3D" id="3.40.50.300">
    <property type="entry name" value="P-loop containing nucleotide triphosphate hydrolases"/>
    <property type="match status" value="2"/>
</dbReference>
<feature type="compositionally biased region" description="Gly residues" evidence="13">
    <location>
        <begin position="739"/>
        <end position="750"/>
    </location>
</feature>
<dbReference type="EC" id="5.6.2.4" evidence="9"/>
<dbReference type="PANTHER" id="PTHR11070">
    <property type="entry name" value="UVRD / RECB / PCRA DNA HELICASE FAMILY MEMBER"/>
    <property type="match status" value="1"/>
</dbReference>
<evidence type="ECO:0000256" key="3">
    <source>
        <dbReference type="ARBA" id="ARBA00022801"/>
    </source>
</evidence>
<organism evidence="16 17">
    <name type="scientific">Myxococcus virescens</name>
    <dbReference type="NCBI Taxonomy" id="83456"/>
    <lineage>
        <taxon>Bacteria</taxon>
        <taxon>Pseudomonadati</taxon>
        <taxon>Myxococcota</taxon>
        <taxon>Myxococcia</taxon>
        <taxon>Myxococcales</taxon>
        <taxon>Cystobacterineae</taxon>
        <taxon>Myxococcaceae</taxon>
        <taxon>Myxococcus</taxon>
    </lineage>
</organism>
<dbReference type="CDD" id="cd17932">
    <property type="entry name" value="DEXQc_UvrD"/>
    <property type="match status" value="1"/>
</dbReference>
<feature type="domain" description="UvrD-like helicase ATP-binding" evidence="14">
    <location>
        <begin position="63"/>
        <end position="344"/>
    </location>
</feature>
<evidence type="ECO:0000256" key="8">
    <source>
        <dbReference type="ARBA" id="ARBA00034617"/>
    </source>
</evidence>
<dbReference type="EMBL" id="BJVY01000048">
    <property type="protein sequence ID" value="GEL74457.1"/>
    <property type="molecule type" value="Genomic_DNA"/>
</dbReference>
<feature type="compositionally biased region" description="Basic and acidic residues" evidence="13">
    <location>
        <begin position="36"/>
        <end position="50"/>
    </location>
</feature>
<evidence type="ECO:0000256" key="2">
    <source>
        <dbReference type="ARBA" id="ARBA00022741"/>
    </source>
</evidence>
<keyword evidence="5 12" id="KW-0067">ATP-binding</keyword>
<dbReference type="SUPFAM" id="SSF52540">
    <property type="entry name" value="P-loop containing nucleoside triphosphate hydrolases"/>
    <property type="match status" value="1"/>
</dbReference>
<evidence type="ECO:0000313" key="16">
    <source>
        <dbReference type="EMBL" id="GEL74457.1"/>
    </source>
</evidence>
<feature type="region of interest" description="Disordered" evidence="13">
    <location>
        <begin position="1"/>
        <end position="65"/>
    </location>
</feature>
<evidence type="ECO:0000256" key="1">
    <source>
        <dbReference type="ARBA" id="ARBA00009922"/>
    </source>
</evidence>
<dbReference type="GO" id="GO:0016887">
    <property type="term" value="F:ATP hydrolysis activity"/>
    <property type="evidence" value="ECO:0007669"/>
    <property type="project" value="RHEA"/>
</dbReference>
<evidence type="ECO:0000259" key="15">
    <source>
        <dbReference type="PROSITE" id="PS51217"/>
    </source>
</evidence>
<comment type="similarity">
    <text evidence="1">Belongs to the helicase family. UvrD subfamily.</text>
</comment>
<keyword evidence="2 12" id="KW-0547">Nucleotide-binding</keyword>
<dbReference type="GO" id="GO:0043138">
    <property type="term" value="F:3'-5' DNA helicase activity"/>
    <property type="evidence" value="ECO:0007669"/>
    <property type="project" value="UniProtKB-EC"/>
</dbReference>
<protein>
    <recommendedName>
        <fullName evidence="9">DNA 3'-5' helicase</fullName>
        <ecNumber evidence="9">5.6.2.4</ecNumber>
    </recommendedName>
    <alternativeName>
        <fullName evidence="10">DNA 3'-5' helicase II</fullName>
    </alternativeName>
</protein>
<dbReference type="GO" id="GO:0005829">
    <property type="term" value="C:cytosol"/>
    <property type="evidence" value="ECO:0007669"/>
    <property type="project" value="TreeGrafter"/>
</dbReference>
<dbReference type="Pfam" id="PF13361">
    <property type="entry name" value="UvrD_C"/>
    <property type="match status" value="1"/>
</dbReference>
<dbReference type="GO" id="GO:0005524">
    <property type="term" value="F:ATP binding"/>
    <property type="evidence" value="ECO:0007669"/>
    <property type="project" value="UniProtKB-UniRule"/>
</dbReference>
<name>A0A511HLJ9_9BACT</name>
<evidence type="ECO:0000256" key="13">
    <source>
        <dbReference type="SAM" id="MobiDB-lite"/>
    </source>
</evidence>
<evidence type="ECO:0000256" key="4">
    <source>
        <dbReference type="ARBA" id="ARBA00022806"/>
    </source>
</evidence>
<dbReference type="AlphaFoldDB" id="A0A511HLJ9"/>
<dbReference type="PANTHER" id="PTHR11070:SF2">
    <property type="entry name" value="ATP-DEPENDENT DNA HELICASE SRS2"/>
    <property type="match status" value="1"/>
</dbReference>
<dbReference type="CDD" id="cd18807">
    <property type="entry name" value="SF1_C_UvrD"/>
    <property type="match status" value="1"/>
</dbReference>
<accession>A0A511HLJ9</accession>
<keyword evidence="3 12" id="KW-0378">Hydrolase</keyword>
<evidence type="ECO:0000256" key="11">
    <source>
        <dbReference type="ARBA" id="ARBA00048988"/>
    </source>
</evidence>